<dbReference type="EMBL" id="GEFH01000929">
    <property type="protein sequence ID" value="JAP67652.1"/>
    <property type="molecule type" value="mRNA"/>
</dbReference>
<organism evidence="1">
    <name type="scientific">Hyalomma excavatum</name>
    <dbReference type="NCBI Taxonomy" id="257692"/>
    <lineage>
        <taxon>Eukaryota</taxon>
        <taxon>Metazoa</taxon>
        <taxon>Ecdysozoa</taxon>
        <taxon>Arthropoda</taxon>
        <taxon>Chelicerata</taxon>
        <taxon>Arachnida</taxon>
        <taxon>Acari</taxon>
        <taxon>Parasitiformes</taxon>
        <taxon>Ixodida</taxon>
        <taxon>Ixodoidea</taxon>
        <taxon>Ixodidae</taxon>
        <taxon>Hyalomminae</taxon>
        <taxon>Hyalomma</taxon>
    </lineage>
</organism>
<proteinExistence type="evidence at transcript level"/>
<reference evidence="1" key="1">
    <citation type="journal article" date="2017" name="Ticks Tick Borne Dis.">
        <title>An insight into the sialome of Hyalomma excavatum.</title>
        <authorList>
            <person name="Ribeiro J.M."/>
            <person name="Slovak M."/>
            <person name="Francischetti I.M."/>
        </authorList>
    </citation>
    <scope>NUCLEOTIDE SEQUENCE</scope>
    <source>
        <strain evidence="1">Samish</strain>
        <tissue evidence="1">Salivary glands</tissue>
    </source>
</reference>
<protein>
    <submittedName>
        <fullName evidence="1">Putative lipocalin-3 1 lipocalin</fullName>
    </submittedName>
</protein>
<dbReference type="AlphaFoldDB" id="A0A131XMW5"/>
<feature type="non-terminal residue" evidence="1">
    <location>
        <position position="1"/>
    </location>
</feature>
<accession>A0A131XMW5</accession>
<name>A0A131XMW5_9ACAR</name>
<evidence type="ECO:0000313" key="1">
    <source>
        <dbReference type="EMBL" id="JAP67652.1"/>
    </source>
</evidence>
<sequence length="182" mass="21343">YVAPVSLPEFLKYFDPIWTYSTSSPTPLYCKAEVTVNMTAKETFFVRSYRHSNGRYNVTELLRGQFIHETNLIHGSEPHDAMNVGKPGCLLEHREELMFQNFDNTCAVIKITWFANILIPFSFNQRKTTFELRVKDSSVLSVDKECFEQFVYYVPFPQNYTNVFSNECEKQYYAQIRSILPK</sequence>